<dbReference type="GO" id="GO:0003810">
    <property type="term" value="F:protein-glutamine gamma-glutamyltransferase activity"/>
    <property type="evidence" value="ECO:0007669"/>
    <property type="project" value="InterPro"/>
</dbReference>
<protein>
    <submittedName>
        <fullName evidence="1">Uncharacterized protein</fullName>
    </submittedName>
</protein>
<accession>A0A1I8EF22</accession>
<dbReference type="SUPFAM" id="SSF49309">
    <property type="entry name" value="Transglutaminase, two C-terminal domains"/>
    <property type="match status" value="2"/>
</dbReference>
<dbReference type="AlphaFoldDB" id="A0A1I8EF22"/>
<dbReference type="WBParaSite" id="maker-PairedContig_1782-snap-gene-0.20-mRNA-1">
    <property type="protein sequence ID" value="maker-PairedContig_1782-snap-gene-0.20-mRNA-1"/>
    <property type="gene ID" value="maker-PairedContig_1782-snap-gene-0.20"/>
</dbReference>
<sequence length="218" mass="24628">MNSDIDVTMNYKESLEDSNCHQTEYLSLLNDEGLGSIELNLSNFQNISIDKPINGSLTIINNSQFEQTINAQIQIDLTSYTGLVITHVYLYEKMLIMQSKHIPSDYFRNMFMEDWNISITAFAKLLQKDSIASSVDKEEFQISLANSLNILLTNCEVRIDGTGLTFNDSPILCGSIEAYNTLTITTSAIRKTNLIERKVVAVFNCDQLKNVRAYIISN</sequence>
<dbReference type="InterPro" id="IPR013783">
    <property type="entry name" value="Ig-like_fold"/>
</dbReference>
<dbReference type="Gene3D" id="2.60.40.10">
    <property type="entry name" value="Immunoglobulins"/>
    <property type="match status" value="1"/>
</dbReference>
<dbReference type="InterPro" id="IPR036238">
    <property type="entry name" value="Transglutaminase_C_sf"/>
</dbReference>
<evidence type="ECO:0000313" key="1">
    <source>
        <dbReference type="WBParaSite" id="maker-PairedContig_1782-snap-gene-0.20-mRNA-1"/>
    </source>
</evidence>
<reference evidence="1" key="1">
    <citation type="submission" date="2016-11" db="UniProtKB">
        <authorList>
            <consortium name="WormBaseParasite"/>
        </authorList>
    </citation>
    <scope>IDENTIFICATION</scope>
    <source>
        <strain evidence="1">pt0022</strain>
    </source>
</reference>
<organism evidence="1">
    <name type="scientific">Wuchereria bancrofti</name>
    <dbReference type="NCBI Taxonomy" id="6293"/>
    <lineage>
        <taxon>Eukaryota</taxon>
        <taxon>Metazoa</taxon>
        <taxon>Ecdysozoa</taxon>
        <taxon>Nematoda</taxon>
        <taxon>Chromadorea</taxon>
        <taxon>Rhabditida</taxon>
        <taxon>Spirurina</taxon>
        <taxon>Spiruromorpha</taxon>
        <taxon>Filarioidea</taxon>
        <taxon>Onchocercidae</taxon>
        <taxon>Wuchereria</taxon>
    </lineage>
</organism>
<name>A0A1I8EF22_WUCBA</name>
<proteinExistence type="predicted"/>